<dbReference type="EMBL" id="FNTX01000002">
    <property type="protein sequence ID" value="SEE73207.1"/>
    <property type="molecule type" value="Genomic_DNA"/>
</dbReference>
<keyword evidence="4 8" id="KW-0812">Transmembrane</keyword>
<organism evidence="9 10">
    <name type="scientific">Ruania alba</name>
    <dbReference type="NCBI Taxonomy" id="648782"/>
    <lineage>
        <taxon>Bacteria</taxon>
        <taxon>Bacillati</taxon>
        <taxon>Actinomycetota</taxon>
        <taxon>Actinomycetes</taxon>
        <taxon>Micrococcales</taxon>
        <taxon>Ruaniaceae</taxon>
        <taxon>Ruania</taxon>
    </lineage>
</organism>
<evidence type="ECO:0000256" key="8">
    <source>
        <dbReference type="SAM" id="Phobius"/>
    </source>
</evidence>
<dbReference type="Proteomes" id="UP000199220">
    <property type="component" value="Unassembled WGS sequence"/>
</dbReference>
<sequence>MPSAGLPRSRTGVRRILRAIPVPQHPAKVLALGFAVAIAVGTFLLTLPIAVADPAAGTPTWEQALFTATSAVCVTGLIVVDTPVYWSGFGEAVIAVLIQIGGLGIMTAATVLAILMARRLGLRSRLVASASVRAVGIGDVRTVVLGVVRMSLGIEAVVAVILTTRFWVSYEMDGASAVWKGVFTAVSAFNNAGFALDSDSLMGFATDPWVLVPVALAVILGGLGFPVLFELRRQFRLPEQWSMHTKLVITGTVALLLLGTVTLTALEWNNPGTLGEYGVGEKLLLGFFSAVMTRTAGFNAIDTGAMHTQALFTQDMLMFIGGGPAGTAGGVKVTTFLVLFFIIVTELRGETAVNIFGRRLSRAVHREAITVALLAVAVVVLGTWILLIATSFTLDQVLFEVVSAFGTVGLSTGITADLPTGGHLLLVGIMFVGRLGPITVGSALALRTRTLMFELPKERPIVG</sequence>
<evidence type="ECO:0000256" key="5">
    <source>
        <dbReference type="ARBA" id="ARBA00022989"/>
    </source>
</evidence>
<name>A0A1H5L9I9_9MICO</name>
<evidence type="ECO:0000256" key="6">
    <source>
        <dbReference type="ARBA" id="ARBA00023065"/>
    </source>
</evidence>
<dbReference type="GO" id="GO:0030001">
    <property type="term" value="P:metal ion transport"/>
    <property type="evidence" value="ECO:0007669"/>
    <property type="project" value="UniProtKB-ARBA"/>
</dbReference>
<feature type="transmembrane region" description="Helical" evidence="8">
    <location>
        <begin position="325"/>
        <end position="347"/>
    </location>
</feature>
<proteinExistence type="predicted"/>
<feature type="transmembrane region" description="Helical" evidence="8">
    <location>
        <begin position="64"/>
        <end position="86"/>
    </location>
</feature>
<dbReference type="STRING" id="648782.SAMN04488554_2666"/>
<evidence type="ECO:0000256" key="4">
    <source>
        <dbReference type="ARBA" id="ARBA00022692"/>
    </source>
</evidence>
<keyword evidence="6" id="KW-0406">Ion transport</keyword>
<protein>
    <submittedName>
        <fullName evidence="9">Cation transport protein</fullName>
    </submittedName>
</protein>
<dbReference type="PANTHER" id="PTHR32024">
    <property type="entry name" value="TRK SYSTEM POTASSIUM UPTAKE PROTEIN TRKG-RELATED"/>
    <property type="match status" value="1"/>
</dbReference>
<comment type="subcellular location">
    <subcellularLocation>
        <location evidence="1">Cell membrane</location>
        <topology evidence="1">Multi-pass membrane protein</topology>
    </subcellularLocation>
</comment>
<reference evidence="10" key="1">
    <citation type="submission" date="2016-10" db="EMBL/GenBank/DDBJ databases">
        <authorList>
            <person name="Varghese N."/>
            <person name="Submissions S."/>
        </authorList>
    </citation>
    <scope>NUCLEOTIDE SEQUENCE [LARGE SCALE GENOMIC DNA]</scope>
    <source>
        <strain evidence="10">DSM 21368</strain>
    </source>
</reference>
<dbReference type="RefSeq" id="WP_245708854.1">
    <property type="nucleotide sequence ID" value="NZ_FNTX01000002.1"/>
</dbReference>
<dbReference type="GO" id="GO:0005886">
    <property type="term" value="C:plasma membrane"/>
    <property type="evidence" value="ECO:0007669"/>
    <property type="project" value="UniProtKB-SubCell"/>
</dbReference>
<gene>
    <name evidence="9" type="ORF">SAMN04488554_2666</name>
</gene>
<keyword evidence="10" id="KW-1185">Reference proteome</keyword>
<feature type="transmembrane region" description="Helical" evidence="8">
    <location>
        <begin position="143"/>
        <end position="168"/>
    </location>
</feature>
<feature type="transmembrane region" description="Helical" evidence="8">
    <location>
        <begin position="424"/>
        <end position="446"/>
    </location>
</feature>
<keyword evidence="2" id="KW-0813">Transport</keyword>
<evidence type="ECO:0000256" key="3">
    <source>
        <dbReference type="ARBA" id="ARBA00022475"/>
    </source>
</evidence>
<evidence type="ECO:0000313" key="9">
    <source>
        <dbReference type="EMBL" id="SEE73207.1"/>
    </source>
</evidence>
<feature type="transmembrane region" description="Helical" evidence="8">
    <location>
        <begin position="209"/>
        <end position="231"/>
    </location>
</feature>
<keyword evidence="5 8" id="KW-1133">Transmembrane helix</keyword>
<feature type="transmembrane region" description="Helical" evidence="8">
    <location>
        <begin position="368"/>
        <end position="389"/>
    </location>
</feature>
<dbReference type="Pfam" id="PF02386">
    <property type="entry name" value="TrkH"/>
    <property type="match status" value="1"/>
</dbReference>
<evidence type="ECO:0000313" key="10">
    <source>
        <dbReference type="Proteomes" id="UP000199220"/>
    </source>
</evidence>
<keyword evidence="3" id="KW-1003">Cell membrane</keyword>
<dbReference type="PANTHER" id="PTHR32024:SF1">
    <property type="entry name" value="KTR SYSTEM POTASSIUM UPTAKE PROTEIN B"/>
    <property type="match status" value="1"/>
</dbReference>
<feature type="transmembrane region" description="Helical" evidence="8">
    <location>
        <begin position="243"/>
        <end position="266"/>
    </location>
</feature>
<evidence type="ECO:0000256" key="1">
    <source>
        <dbReference type="ARBA" id="ARBA00004651"/>
    </source>
</evidence>
<evidence type="ECO:0000256" key="2">
    <source>
        <dbReference type="ARBA" id="ARBA00022448"/>
    </source>
</evidence>
<dbReference type="GO" id="GO:0008324">
    <property type="term" value="F:monoatomic cation transmembrane transporter activity"/>
    <property type="evidence" value="ECO:0007669"/>
    <property type="project" value="InterPro"/>
</dbReference>
<dbReference type="AlphaFoldDB" id="A0A1H5L9I9"/>
<evidence type="ECO:0000256" key="7">
    <source>
        <dbReference type="ARBA" id="ARBA00023136"/>
    </source>
</evidence>
<keyword evidence="7 8" id="KW-0472">Membrane</keyword>
<dbReference type="InterPro" id="IPR003445">
    <property type="entry name" value="Cat_transpt"/>
</dbReference>
<feature type="transmembrane region" description="Helical" evidence="8">
    <location>
        <begin position="92"/>
        <end position="115"/>
    </location>
</feature>
<feature type="transmembrane region" description="Helical" evidence="8">
    <location>
        <begin position="29"/>
        <end position="52"/>
    </location>
</feature>
<accession>A0A1H5L9I9</accession>